<dbReference type="InParanoid" id="A0A540VHH2"/>
<dbReference type="OrthoDB" id="8650434at2"/>
<proteinExistence type="predicted"/>
<gene>
    <name evidence="2" type="ORF">FKZ61_09050</name>
</gene>
<sequence length="197" mass="21688">MGYFYIRNRELHYAPGQPAGLLSLGDHPQALLPPLVTELHRSLDAWFALGLAPGPVLPERLRFDREGTLYWRFAGRRRPRPLALHQAAQTLAAWLVLLDKWMETFVVIARARGVWDVPTLAGALSFTTPAYLPAPLVNRPPDNWERVAQALALAVADGPLAGAPNNRHWQLQRSPNGQAAPGTDPAMHGPRAGVSHE</sequence>
<organism evidence="2 3">
    <name type="scientific">Litorilinea aerophila</name>
    <dbReference type="NCBI Taxonomy" id="1204385"/>
    <lineage>
        <taxon>Bacteria</taxon>
        <taxon>Bacillati</taxon>
        <taxon>Chloroflexota</taxon>
        <taxon>Caldilineae</taxon>
        <taxon>Caldilineales</taxon>
        <taxon>Caldilineaceae</taxon>
        <taxon>Litorilinea</taxon>
    </lineage>
</organism>
<dbReference type="Proteomes" id="UP000317371">
    <property type="component" value="Unassembled WGS sequence"/>
</dbReference>
<evidence type="ECO:0000256" key="1">
    <source>
        <dbReference type="SAM" id="MobiDB-lite"/>
    </source>
</evidence>
<comment type="caution">
    <text evidence="2">The sequence shown here is derived from an EMBL/GenBank/DDBJ whole genome shotgun (WGS) entry which is preliminary data.</text>
</comment>
<dbReference type="RefSeq" id="WP_141609768.1">
    <property type="nucleotide sequence ID" value="NZ_VIGC02000009.1"/>
</dbReference>
<protein>
    <submittedName>
        <fullName evidence="2">Uncharacterized protein</fullName>
    </submittedName>
</protein>
<keyword evidence="3" id="KW-1185">Reference proteome</keyword>
<dbReference type="AlphaFoldDB" id="A0A540VHH2"/>
<reference evidence="2 3" key="1">
    <citation type="submission" date="2019-06" db="EMBL/GenBank/DDBJ databases">
        <title>Genome sequence of Litorilinea aerophila BAA-2444.</title>
        <authorList>
            <person name="Maclea K.S."/>
            <person name="Maurais E.G."/>
            <person name="Iannazzi L.C."/>
        </authorList>
    </citation>
    <scope>NUCLEOTIDE SEQUENCE [LARGE SCALE GENOMIC DNA]</scope>
    <source>
        <strain evidence="2 3">ATCC BAA-2444</strain>
    </source>
</reference>
<feature type="compositionally biased region" description="Polar residues" evidence="1">
    <location>
        <begin position="167"/>
        <end position="177"/>
    </location>
</feature>
<evidence type="ECO:0000313" key="2">
    <source>
        <dbReference type="EMBL" id="TQE96215.1"/>
    </source>
</evidence>
<feature type="region of interest" description="Disordered" evidence="1">
    <location>
        <begin position="164"/>
        <end position="197"/>
    </location>
</feature>
<evidence type="ECO:0000313" key="3">
    <source>
        <dbReference type="Proteomes" id="UP000317371"/>
    </source>
</evidence>
<dbReference type="EMBL" id="VIGC01000009">
    <property type="protein sequence ID" value="TQE96215.1"/>
    <property type="molecule type" value="Genomic_DNA"/>
</dbReference>
<accession>A0A540VHH2</accession>
<name>A0A540VHH2_9CHLR</name>